<dbReference type="EMBL" id="DVNH01000019">
    <property type="protein sequence ID" value="HIU51525.1"/>
    <property type="molecule type" value="Genomic_DNA"/>
</dbReference>
<dbReference type="PANTHER" id="PTHR43025">
    <property type="entry name" value="MONOGALACTOSYLDIACYLGLYCEROL SYNTHASE"/>
    <property type="match status" value="1"/>
</dbReference>
<evidence type="ECO:0000256" key="1">
    <source>
        <dbReference type="ARBA" id="ARBA00004370"/>
    </source>
</evidence>
<evidence type="ECO:0000256" key="4">
    <source>
        <dbReference type="ARBA" id="ARBA00022679"/>
    </source>
</evidence>
<evidence type="ECO:0000313" key="7">
    <source>
        <dbReference type="EMBL" id="HIU51525.1"/>
    </source>
</evidence>
<dbReference type="InterPro" id="IPR009695">
    <property type="entry name" value="Diacylglyc_glucosyltr_N"/>
</dbReference>
<organism evidence="7 8">
    <name type="scientific">Candidatus Merdicola faecigallinarum</name>
    <dbReference type="NCBI Taxonomy" id="2840862"/>
    <lineage>
        <taxon>Bacteria</taxon>
        <taxon>Bacillati</taxon>
        <taxon>Bacillota</taxon>
        <taxon>Clostridia</taxon>
        <taxon>Candidatus Merdicola</taxon>
    </lineage>
</organism>
<sequence length="398" mass="45786">MFVLNKNIRSKKQEELLNKTPVSNRNQQKKVLILSCGTGGGHNSAAKAIQEDLQDKGIKADFIEYLDIINPKIKDKVNNLYIKTTQKNGKVFKVVYHLGEMYQKTKIKSPVYALNFLNKRRLYRFIKENGYQYIVTTHLFAAQTLTAIKKKYPIKFIAVATDYVCIPFWQETNPDYFIIPSSELEKDFEEKGIAKEKILPYGIPTSKEYRKVYDKKKCREKLDLKESEIYLLILTGSMGFGNVTEMLTKLKEELPKIHYIVACGNNKELLKTVQEQNKTEDSVIALPYTDQISEYMKSSDIILTKPGGLTSTEIATLRKPFIHTMPIPGCENYNADFFSKRNMSIQCNSVKEIADDTKKLINDLNKQEEMIKNQKKYIHRNTCDSISKLIINEINIGG</sequence>
<protein>
    <submittedName>
        <fullName evidence="7">Glycosyltransferase</fullName>
    </submittedName>
</protein>
<dbReference type="SUPFAM" id="SSF53756">
    <property type="entry name" value="UDP-Glycosyltransferase/glycogen phosphorylase"/>
    <property type="match status" value="1"/>
</dbReference>
<feature type="domain" description="Glycosyl transferase family 28 C-terminal" evidence="5">
    <location>
        <begin position="231"/>
        <end position="376"/>
    </location>
</feature>
<comment type="similarity">
    <text evidence="2">Belongs to the glycosyltransferase 28 family.</text>
</comment>
<feature type="domain" description="Diacylglycerol glucosyltransferase N-terminal" evidence="6">
    <location>
        <begin position="42"/>
        <end position="204"/>
    </location>
</feature>
<accession>A0A9D1M0Q7</accession>
<dbReference type="InterPro" id="IPR007235">
    <property type="entry name" value="Glyco_trans_28_C"/>
</dbReference>
<evidence type="ECO:0000256" key="3">
    <source>
        <dbReference type="ARBA" id="ARBA00022676"/>
    </source>
</evidence>
<comment type="caution">
    <text evidence="7">The sequence shown here is derived from an EMBL/GenBank/DDBJ whole genome shotgun (WGS) entry which is preliminary data.</text>
</comment>
<evidence type="ECO:0000259" key="6">
    <source>
        <dbReference type="Pfam" id="PF06925"/>
    </source>
</evidence>
<dbReference type="Proteomes" id="UP000824093">
    <property type="component" value="Unassembled WGS sequence"/>
</dbReference>
<evidence type="ECO:0000313" key="8">
    <source>
        <dbReference type="Proteomes" id="UP000824093"/>
    </source>
</evidence>
<proteinExistence type="inferred from homology"/>
<dbReference type="Pfam" id="PF06925">
    <property type="entry name" value="MGDG_synth"/>
    <property type="match status" value="1"/>
</dbReference>
<name>A0A9D1M0Q7_9FIRM</name>
<dbReference type="GO" id="GO:0009247">
    <property type="term" value="P:glycolipid biosynthetic process"/>
    <property type="evidence" value="ECO:0007669"/>
    <property type="project" value="InterPro"/>
</dbReference>
<dbReference type="GO" id="GO:0016758">
    <property type="term" value="F:hexosyltransferase activity"/>
    <property type="evidence" value="ECO:0007669"/>
    <property type="project" value="InterPro"/>
</dbReference>
<evidence type="ECO:0000259" key="5">
    <source>
        <dbReference type="Pfam" id="PF04101"/>
    </source>
</evidence>
<dbReference type="PANTHER" id="PTHR43025:SF3">
    <property type="entry name" value="MONOGALACTOSYLDIACYLGLYCEROL SYNTHASE 1, CHLOROPLASTIC"/>
    <property type="match status" value="1"/>
</dbReference>
<dbReference type="Gene3D" id="3.40.50.2000">
    <property type="entry name" value="Glycogen Phosphorylase B"/>
    <property type="match status" value="1"/>
</dbReference>
<dbReference type="GO" id="GO:0016020">
    <property type="term" value="C:membrane"/>
    <property type="evidence" value="ECO:0007669"/>
    <property type="project" value="UniProtKB-SubCell"/>
</dbReference>
<dbReference type="AlphaFoldDB" id="A0A9D1M0Q7"/>
<keyword evidence="4" id="KW-0808">Transferase</keyword>
<gene>
    <name evidence="7" type="ORF">IAB70_02720</name>
</gene>
<comment type="subcellular location">
    <subcellularLocation>
        <location evidence="1">Membrane</location>
    </subcellularLocation>
</comment>
<reference evidence="7" key="1">
    <citation type="submission" date="2020-10" db="EMBL/GenBank/DDBJ databases">
        <authorList>
            <person name="Gilroy R."/>
        </authorList>
    </citation>
    <scope>NUCLEOTIDE SEQUENCE</scope>
    <source>
        <strain evidence="7">CHK195-15760</strain>
    </source>
</reference>
<keyword evidence="3" id="KW-0328">Glycosyltransferase</keyword>
<dbReference type="Pfam" id="PF04101">
    <property type="entry name" value="Glyco_tran_28_C"/>
    <property type="match status" value="1"/>
</dbReference>
<dbReference type="InterPro" id="IPR050519">
    <property type="entry name" value="Glycosyltransf_28_UgtP"/>
</dbReference>
<reference evidence="7" key="2">
    <citation type="journal article" date="2021" name="PeerJ">
        <title>Extensive microbial diversity within the chicken gut microbiome revealed by metagenomics and culture.</title>
        <authorList>
            <person name="Gilroy R."/>
            <person name="Ravi A."/>
            <person name="Getino M."/>
            <person name="Pursley I."/>
            <person name="Horton D.L."/>
            <person name="Alikhan N.F."/>
            <person name="Baker D."/>
            <person name="Gharbi K."/>
            <person name="Hall N."/>
            <person name="Watson M."/>
            <person name="Adriaenssens E.M."/>
            <person name="Foster-Nyarko E."/>
            <person name="Jarju S."/>
            <person name="Secka A."/>
            <person name="Antonio M."/>
            <person name="Oren A."/>
            <person name="Chaudhuri R.R."/>
            <person name="La Ragione R."/>
            <person name="Hildebrand F."/>
            <person name="Pallen M.J."/>
        </authorList>
    </citation>
    <scope>NUCLEOTIDE SEQUENCE</scope>
    <source>
        <strain evidence="7">CHK195-15760</strain>
    </source>
</reference>
<evidence type="ECO:0000256" key="2">
    <source>
        <dbReference type="ARBA" id="ARBA00006962"/>
    </source>
</evidence>